<sequence>FPHFWARHVSIHIDKSSSLKPTRVTNSPIECSCKRKRFSTQLRHDIRSTLIHATVYKHLIKAGSISGLM</sequence>
<evidence type="ECO:0000313" key="2">
    <source>
        <dbReference type="Proteomes" id="UP000823674"/>
    </source>
</evidence>
<accession>A0ABQ7LR04</accession>
<reference evidence="1 2" key="1">
    <citation type="submission" date="2021-03" db="EMBL/GenBank/DDBJ databases">
        <authorList>
            <person name="King G.J."/>
            <person name="Bancroft I."/>
            <person name="Baten A."/>
            <person name="Bloomfield J."/>
            <person name="Borpatragohain P."/>
            <person name="He Z."/>
            <person name="Irish N."/>
            <person name="Irwin J."/>
            <person name="Liu K."/>
            <person name="Mauleon R.P."/>
            <person name="Moore J."/>
            <person name="Morris R."/>
            <person name="Ostergaard L."/>
            <person name="Wang B."/>
            <person name="Wells R."/>
        </authorList>
    </citation>
    <scope>NUCLEOTIDE SEQUENCE [LARGE SCALE GENOMIC DNA]</scope>
    <source>
        <strain evidence="1">R-o-18</strain>
        <tissue evidence="1">Leaf</tissue>
    </source>
</reference>
<dbReference type="Proteomes" id="UP000823674">
    <property type="component" value="Chromosome A08"/>
</dbReference>
<gene>
    <name evidence="1" type="primary">A08p015500.1_BraROA</name>
    <name evidence="1" type="ORF">IGI04_030525</name>
</gene>
<protein>
    <submittedName>
        <fullName evidence="1">Uncharacterized protein</fullName>
    </submittedName>
</protein>
<dbReference type="EMBL" id="JADBGQ010000007">
    <property type="protein sequence ID" value="KAG5388984.1"/>
    <property type="molecule type" value="Genomic_DNA"/>
</dbReference>
<name>A0ABQ7LR04_BRACM</name>
<proteinExistence type="predicted"/>
<comment type="caution">
    <text evidence="1">The sequence shown here is derived from an EMBL/GenBank/DDBJ whole genome shotgun (WGS) entry which is preliminary data.</text>
</comment>
<organism evidence="1 2">
    <name type="scientific">Brassica rapa subsp. trilocularis</name>
    <dbReference type="NCBI Taxonomy" id="1813537"/>
    <lineage>
        <taxon>Eukaryota</taxon>
        <taxon>Viridiplantae</taxon>
        <taxon>Streptophyta</taxon>
        <taxon>Embryophyta</taxon>
        <taxon>Tracheophyta</taxon>
        <taxon>Spermatophyta</taxon>
        <taxon>Magnoliopsida</taxon>
        <taxon>eudicotyledons</taxon>
        <taxon>Gunneridae</taxon>
        <taxon>Pentapetalae</taxon>
        <taxon>rosids</taxon>
        <taxon>malvids</taxon>
        <taxon>Brassicales</taxon>
        <taxon>Brassicaceae</taxon>
        <taxon>Brassiceae</taxon>
        <taxon>Brassica</taxon>
    </lineage>
</organism>
<evidence type="ECO:0000313" key="1">
    <source>
        <dbReference type="EMBL" id="KAG5388984.1"/>
    </source>
</evidence>
<keyword evidence="2" id="KW-1185">Reference proteome</keyword>
<feature type="non-terminal residue" evidence="1">
    <location>
        <position position="1"/>
    </location>
</feature>